<sequence>MWNDWELEADLILKGHMAGSFDILNTHDDGETSSVKQPPKTWWRWVIPLSDRLRRAYIFVLVALAGATFVWMLYGGIFPGPSPHFPGTRKHNMTTFTQIEEDGLPFVDTHLGELPVLTLAQKLSLFNKFGLISANFGLSATSHDQLVNLTIQRLQLRVTERLSRAGLYNVRLNQATPRTEHSLYVAHGIIPGGLGNWMFNVASMFGVARSNNRRPALLKVDHHEAYFEGFVMERRTRTQLFGDESDNALAQAQIGESAAGRYTQSMGNVTNTKGPRNVMLAGYMQAWRYFDEFRADIRSMFTFSQTVYRDALRAIEQKINAFVLSLNNGTTFQDGDLPVLVGIHVRRGDMTDPGQMKFGHKTATEDYLLRAALHFQRTSQSVIFIVISNDISYCKELYKEPNFLFMDGNSEAVDMAILSLMDKIILSIGTFGWWGAYLSDAKEIYYYRNWPREGSAFKAMINATEYFLPSWTAFE</sequence>
<dbReference type="InterPro" id="IPR002516">
    <property type="entry name" value="Glyco_trans_11"/>
</dbReference>
<reference evidence="5" key="1">
    <citation type="submission" date="2017-01" db="EMBL/GenBank/DDBJ databases">
        <title>Comparative genomics of anhydrobiosis in the tardigrade Hypsibius dujardini.</title>
        <authorList>
            <person name="Yoshida Y."/>
            <person name="Koutsovoulos G."/>
            <person name="Laetsch D."/>
            <person name="Stevens L."/>
            <person name="Kumar S."/>
            <person name="Horikawa D."/>
            <person name="Ishino K."/>
            <person name="Komine S."/>
            <person name="Tomita M."/>
            <person name="Blaxter M."/>
            <person name="Arakawa K."/>
        </authorList>
    </citation>
    <scope>NUCLEOTIDE SEQUENCE [LARGE SCALE GENOMIC DNA]</scope>
    <source>
        <strain evidence="5">Z151</strain>
    </source>
</reference>
<dbReference type="AlphaFoldDB" id="A0A1W0WNC3"/>
<accession>A0A1W0WNC3</accession>
<dbReference type="GO" id="GO:0008107">
    <property type="term" value="F:galactoside 2-alpha-L-fucosyltransferase activity"/>
    <property type="evidence" value="ECO:0007669"/>
    <property type="project" value="InterPro"/>
</dbReference>
<comment type="pathway">
    <text evidence="3">Protein modification; protein glycosylation.</text>
</comment>
<keyword evidence="3" id="KW-0735">Signal-anchor</keyword>
<dbReference type="EMBL" id="MTYJ01000071">
    <property type="protein sequence ID" value="OQV16657.1"/>
    <property type="molecule type" value="Genomic_DNA"/>
</dbReference>
<keyword evidence="3" id="KW-0472">Membrane</keyword>
<dbReference type="OrthoDB" id="3226at2759"/>
<keyword evidence="2 3" id="KW-0808">Transferase</keyword>
<keyword evidence="1 3" id="KW-0328">Glycosyltransferase</keyword>
<dbReference type="UniPathway" id="UPA00378"/>
<keyword evidence="3" id="KW-1133">Transmembrane helix</keyword>
<dbReference type="GO" id="GO:0032580">
    <property type="term" value="C:Golgi cisterna membrane"/>
    <property type="evidence" value="ECO:0007669"/>
    <property type="project" value="UniProtKB-SubCell"/>
</dbReference>
<comment type="caution">
    <text evidence="4">The sequence shown here is derived from an EMBL/GenBank/DDBJ whole genome shotgun (WGS) entry which is preliminary data.</text>
</comment>
<feature type="transmembrane region" description="Helical" evidence="3">
    <location>
        <begin position="56"/>
        <end position="74"/>
    </location>
</feature>
<evidence type="ECO:0000256" key="2">
    <source>
        <dbReference type="ARBA" id="ARBA00022679"/>
    </source>
</evidence>
<organism evidence="4 5">
    <name type="scientific">Hypsibius exemplaris</name>
    <name type="common">Freshwater tardigrade</name>
    <dbReference type="NCBI Taxonomy" id="2072580"/>
    <lineage>
        <taxon>Eukaryota</taxon>
        <taxon>Metazoa</taxon>
        <taxon>Ecdysozoa</taxon>
        <taxon>Tardigrada</taxon>
        <taxon>Eutardigrada</taxon>
        <taxon>Parachela</taxon>
        <taxon>Hypsibioidea</taxon>
        <taxon>Hypsibiidae</taxon>
        <taxon>Hypsibius</taxon>
    </lineage>
</organism>
<evidence type="ECO:0000313" key="4">
    <source>
        <dbReference type="EMBL" id="OQV16657.1"/>
    </source>
</evidence>
<dbReference type="GO" id="GO:0005975">
    <property type="term" value="P:carbohydrate metabolic process"/>
    <property type="evidence" value="ECO:0007669"/>
    <property type="project" value="InterPro"/>
</dbReference>
<dbReference type="Proteomes" id="UP000192578">
    <property type="component" value="Unassembled WGS sequence"/>
</dbReference>
<dbReference type="PANTHER" id="PTHR11927:SF9">
    <property type="entry name" value="L-FUCOSYLTRANSFERASE"/>
    <property type="match status" value="1"/>
</dbReference>
<evidence type="ECO:0000256" key="1">
    <source>
        <dbReference type="ARBA" id="ARBA00022676"/>
    </source>
</evidence>
<comment type="similarity">
    <text evidence="3">Belongs to the glycosyltransferase 11 family.</text>
</comment>
<dbReference type="EC" id="2.4.1.-" evidence="3"/>
<comment type="subcellular location">
    <subcellularLocation>
        <location evidence="3">Golgi apparatus</location>
        <location evidence="3">Golgi stack membrane</location>
        <topology evidence="3">Single-pass type II membrane protein</topology>
    </subcellularLocation>
</comment>
<evidence type="ECO:0000256" key="3">
    <source>
        <dbReference type="RuleBase" id="RU363129"/>
    </source>
</evidence>
<keyword evidence="3" id="KW-0325">Glycoprotein</keyword>
<protein>
    <recommendedName>
        <fullName evidence="3">L-Fucosyltransferase</fullName>
        <ecNumber evidence="3">2.4.1.-</ecNumber>
    </recommendedName>
</protein>
<proteinExistence type="inferred from homology"/>
<gene>
    <name evidence="4" type="ORF">BV898_09169</name>
</gene>
<name>A0A1W0WNC3_HYPEX</name>
<keyword evidence="3" id="KW-0812">Transmembrane</keyword>
<dbReference type="PANTHER" id="PTHR11927">
    <property type="entry name" value="GALACTOSIDE 2-L-FUCOSYLTRANSFERASE"/>
    <property type="match status" value="1"/>
</dbReference>
<evidence type="ECO:0000313" key="5">
    <source>
        <dbReference type="Proteomes" id="UP000192578"/>
    </source>
</evidence>
<dbReference type="CDD" id="cd11301">
    <property type="entry name" value="Fut1_Fut2_like"/>
    <property type="match status" value="1"/>
</dbReference>
<keyword evidence="5" id="KW-1185">Reference proteome</keyword>
<keyword evidence="3" id="KW-0333">Golgi apparatus</keyword>
<dbReference type="Pfam" id="PF01531">
    <property type="entry name" value="Glyco_transf_11"/>
    <property type="match status" value="1"/>
</dbReference>